<dbReference type="GO" id="GO:0006952">
    <property type="term" value="P:defense response"/>
    <property type="evidence" value="ECO:0007669"/>
    <property type="project" value="UniProtKB-KW"/>
</dbReference>
<keyword evidence="1" id="KW-0611">Plant defense</keyword>
<dbReference type="PANTHER" id="PTHR36766">
    <property type="entry name" value="PLANT BROAD-SPECTRUM MILDEW RESISTANCE PROTEIN RPW8"/>
    <property type="match status" value="1"/>
</dbReference>
<reference evidence="2 3" key="1">
    <citation type="journal article" date="2018" name="PLoS Genet.">
        <title>Population sequencing reveals clonal diversity and ancestral inbreeding in the grapevine cultivar Chardonnay.</title>
        <authorList>
            <person name="Roach M.J."/>
            <person name="Johnson D.L."/>
            <person name="Bohlmann J."/>
            <person name="van Vuuren H.J."/>
            <person name="Jones S.J."/>
            <person name="Pretorius I.S."/>
            <person name="Schmidt S.A."/>
            <person name="Borneman A.R."/>
        </authorList>
    </citation>
    <scope>NUCLEOTIDE SEQUENCE [LARGE SCALE GENOMIC DNA]</scope>
    <source>
        <strain evidence="3">cv. Chardonnay</strain>
        <tissue evidence="2">Leaf</tissue>
    </source>
</reference>
<dbReference type="Gene3D" id="3.80.10.10">
    <property type="entry name" value="Ribonuclease Inhibitor"/>
    <property type="match status" value="1"/>
</dbReference>
<evidence type="ECO:0000256" key="1">
    <source>
        <dbReference type="ARBA" id="ARBA00022821"/>
    </source>
</evidence>
<organism evidence="2 3">
    <name type="scientific">Vitis vinifera</name>
    <name type="common">Grape</name>
    <dbReference type="NCBI Taxonomy" id="29760"/>
    <lineage>
        <taxon>Eukaryota</taxon>
        <taxon>Viridiplantae</taxon>
        <taxon>Streptophyta</taxon>
        <taxon>Embryophyta</taxon>
        <taxon>Tracheophyta</taxon>
        <taxon>Spermatophyta</taxon>
        <taxon>Magnoliopsida</taxon>
        <taxon>eudicotyledons</taxon>
        <taxon>Gunneridae</taxon>
        <taxon>Pentapetalae</taxon>
        <taxon>rosids</taxon>
        <taxon>Vitales</taxon>
        <taxon>Vitaceae</taxon>
        <taxon>Viteae</taxon>
        <taxon>Vitis</taxon>
    </lineage>
</organism>
<evidence type="ECO:0000313" key="3">
    <source>
        <dbReference type="Proteomes" id="UP000288805"/>
    </source>
</evidence>
<dbReference type="Proteomes" id="UP000288805">
    <property type="component" value="Unassembled WGS sequence"/>
</dbReference>
<evidence type="ECO:0000313" key="2">
    <source>
        <dbReference type="EMBL" id="RVX00323.1"/>
    </source>
</evidence>
<dbReference type="AlphaFoldDB" id="A0A438IUA5"/>
<dbReference type="InterPro" id="IPR032675">
    <property type="entry name" value="LRR_dom_sf"/>
</dbReference>
<accession>A0A438IUA5</accession>
<proteinExistence type="predicted"/>
<gene>
    <name evidence="2" type="primary">VvCHDp000512_52</name>
    <name evidence="2" type="ORF">CK203_024565</name>
</gene>
<dbReference type="EMBL" id="QGNW01000082">
    <property type="protein sequence ID" value="RVX00323.1"/>
    <property type="molecule type" value="Genomic_DNA"/>
</dbReference>
<sequence>MDGVKSVGLEFEGQVSLHATPFQCLESLWFEDMKGWEEWTFQTSAGVYAVPARLELLEIDIWSVAMLWLDGLGLGNLSLSNIGCNQLVSLGEEEEQGLPYNLQQLIIEDCPKLVSFPEKGFPLMLRARVSTRGNNASPFQQHSQLCFKSWISHNVISRILPTGKFPSTLKSITIDNCAQLQPISEEMFHCNNNELEKLSISRHPNLKTIPDCLYNLKDLRIEKCENLDLQPHLLRNLTSLASLQITNCENIKVPLSEWGLARLTSLRTLTIGGIFPEATSFSNHHHHLFLLPTTLVELCISRFQNLESLPSCLSKRSPLLES</sequence>
<dbReference type="SUPFAM" id="SSF52058">
    <property type="entry name" value="L domain-like"/>
    <property type="match status" value="1"/>
</dbReference>
<dbReference type="PANTHER" id="PTHR36766:SF40">
    <property type="entry name" value="DISEASE RESISTANCE PROTEIN RGA3"/>
    <property type="match status" value="1"/>
</dbReference>
<name>A0A438IUA5_VITVI</name>
<comment type="caution">
    <text evidence="2">The sequence shown here is derived from an EMBL/GenBank/DDBJ whole genome shotgun (WGS) entry which is preliminary data.</text>
</comment>
<protein>
    <submittedName>
        <fullName evidence="2">Putative disease resistance protein</fullName>
    </submittedName>
</protein>